<dbReference type="PROSITE" id="PS50405">
    <property type="entry name" value="GST_CTER"/>
    <property type="match status" value="1"/>
</dbReference>
<feature type="region of interest" description="Disordered" evidence="20">
    <location>
        <begin position="374"/>
        <end position="404"/>
    </location>
</feature>
<gene>
    <name evidence="25" type="primary">LOC112463403</name>
</gene>
<dbReference type="SUPFAM" id="SSF55681">
    <property type="entry name" value="Class II aaRS and biotin synthetases"/>
    <property type="match status" value="1"/>
</dbReference>
<dbReference type="SUPFAM" id="SSF52954">
    <property type="entry name" value="Class II aaRS ABD-related"/>
    <property type="match status" value="1"/>
</dbReference>
<dbReference type="SMART" id="SM00946">
    <property type="entry name" value="ProRS-C_1"/>
    <property type="match status" value="1"/>
</dbReference>
<feature type="domain" description="WHEP-TRS" evidence="23">
    <location>
        <begin position="328"/>
        <end position="384"/>
    </location>
</feature>
<keyword evidence="24" id="KW-1185">Reference proteome</keyword>
<evidence type="ECO:0000313" key="25">
    <source>
        <dbReference type="RefSeq" id="XP_024885577.1"/>
    </source>
</evidence>
<dbReference type="FunFam" id="3.30.110.30:FF:000001">
    <property type="entry name" value="Bifunctional glutamate/proline--tRNA ligase"/>
    <property type="match status" value="1"/>
</dbReference>
<dbReference type="CDD" id="cd00778">
    <property type="entry name" value="ProRS_core_arch_euk"/>
    <property type="match status" value="1"/>
</dbReference>
<dbReference type="Pfam" id="PF00587">
    <property type="entry name" value="tRNA-synt_2b"/>
    <property type="match status" value="1"/>
</dbReference>
<dbReference type="InterPro" id="IPR010987">
    <property type="entry name" value="Glutathione-S-Trfase_C-like"/>
</dbReference>
<dbReference type="GO" id="GO:0004827">
    <property type="term" value="F:proline-tRNA ligase activity"/>
    <property type="evidence" value="ECO:0007669"/>
    <property type="project" value="UniProtKB-EC"/>
</dbReference>
<name>A0A6J1QSZ0_9HYME</name>
<evidence type="ECO:0000256" key="17">
    <source>
        <dbReference type="ARBA" id="ARBA00067786"/>
    </source>
</evidence>
<dbReference type="InterPro" id="IPR017449">
    <property type="entry name" value="Pro-tRNA_synth_II"/>
</dbReference>
<dbReference type="SUPFAM" id="SSF64586">
    <property type="entry name" value="C-terminal domain of ProRS"/>
    <property type="match status" value="1"/>
</dbReference>
<dbReference type="PROSITE" id="PS50862">
    <property type="entry name" value="AA_TRNA_LIGASE_II"/>
    <property type="match status" value="1"/>
</dbReference>
<dbReference type="RefSeq" id="XP_024885577.1">
    <property type="nucleotide sequence ID" value="XM_025029809.1"/>
</dbReference>
<evidence type="ECO:0000256" key="8">
    <source>
        <dbReference type="ARBA" id="ARBA00022840"/>
    </source>
</evidence>
<dbReference type="SUPFAM" id="SSF47616">
    <property type="entry name" value="GST C-terminal domain-like"/>
    <property type="match status" value="1"/>
</dbReference>
<dbReference type="InterPro" id="IPR006195">
    <property type="entry name" value="aa-tRNA-synth_II"/>
</dbReference>
<evidence type="ECO:0000256" key="3">
    <source>
        <dbReference type="ARBA" id="ARBA00022553"/>
    </source>
</evidence>
<evidence type="ECO:0000313" key="24">
    <source>
        <dbReference type="Proteomes" id="UP000504618"/>
    </source>
</evidence>
<dbReference type="AlphaFoldDB" id="A0A6J1QSZ0"/>
<protein>
    <recommendedName>
        <fullName evidence="17">Bifunctional glutamate/proline--tRNA ligase</fullName>
        <ecNumber evidence="2">6.1.1.15</ecNumber>
    </recommendedName>
    <alternativeName>
        <fullName evidence="18">Bifunctional aminoacyl-tRNA synthetase</fullName>
    </alternativeName>
    <alternativeName>
        <fullName evidence="13">Prolyl-tRNA synthetase</fullName>
    </alternativeName>
</protein>
<dbReference type="InterPro" id="IPR004499">
    <property type="entry name" value="Pro-tRNA-ligase_IIa_arc-type"/>
</dbReference>
<dbReference type="GO" id="GO:0004818">
    <property type="term" value="F:glutamate-tRNA ligase activity"/>
    <property type="evidence" value="ECO:0007669"/>
    <property type="project" value="UniProtKB-EC"/>
</dbReference>
<dbReference type="Gene3D" id="3.40.50.800">
    <property type="entry name" value="Anticodon-binding domain"/>
    <property type="match status" value="1"/>
</dbReference>
<dbReference type="InterPro" id="IPR002314">
    <property type="entry name" value="aa-tRNA-synt_IIb"/>
</dbReference>
<evidence type="ECO:0000256" key="12">
    <source>
        <dbReference type="ARBA" id="ARBA00023268"/>
    </source>
</evidence>
<dbReference type="Pfam" id="PF00458">
    <property type="entry name" value="WHEP-TRS"/>
    <property type="match status" value="1"/>
</dbReference>
<feature type="compositionally biased region" description="Basic and acidic residues" evidence="20">
    <location>
        <begin position="386"/>
        <end position="404"/>
    </location>
</feature>
<dbReference type="FunFam" id="1.10.287.10:FF:000006">
    <property type="entry name" value="Bifunctional glutamate/proline--tRNA ligase"/>
    <property type="match status" value="1"/>
</dbReference>
<dbReference type="GO" id="GO:0005524">
    <property type="term" value="F:ATP binding"/>
    <property type="evidence" value="ECO:0007669"/>
    <property type="project" value="UniProtKB-KW"/>
</dbReference>
<evidence type="ECO:0000256" key="4">
    <source>
        <dbReference type="ARBA" id="ARBA00022598"/>
    </source>
</evidence>
<accession>A0A6J1QSZ0</accession>
<dbReference type="InterPro" id="IPR016061">
    <property type="entry name" value="Pro-tRNA_ligase_II_C"/>
</dbReference>
<comment type="catalytic activity">
    <reaction evidence="15">
        <text>tRNA(Pro) + L-proline + ATP = L-prolyl-tRNA(Pro) + AMP + diphosphate</text>
        <dbReference type="Rhea" id="RHEA:14305"/>
        <dbReference type="Rhea" id="RHEA-COMP:9700"/>
        <dbReference type="Rhea" id="RHEA-COMP:9702"/>
        <dbReference type="ChEBI" id="CHEBI:30616"/>
        <dbReference type="ChEBI" id="CHEBI:33019"/>
        <dbReference type="ChEBI" id="CHEBI:60039"/>
        <dbReference type="ChEBI" id="CHEBI:78442"/>
        <dbReference type="ChEBI" id="CHEBI:78532"/>
        <dbReference type="ChEBI" id="CHEBI:456215"/>
        <dbReference type="EC" id="6.1.1.15"/>
    </reaction>
    <physiologicalReaction direction="left-to-right" evidence="15">
        <dbReference type="Rhea" id="RHEA:14306"/>
    </physiologicalReaction>
</comment>
<dbReference type="PROSITE" id="PS51185">
    <property type="entry name" value="WHEP_TRS_2"/>
    <property type="match status" value="1"/>
</dbReference>
<evidence type="ECO:0000259" key="22">
    <source>
        <dbReference type="PROSITE" id="PS50862"/>
    </source>
</evidence>
<dbReference type="SUPFAM" id="SSF47060">
    <property type="entry name" value="S15/NS1 RNA-binding domain"/>
    <property type="match status" value="1"/>
</dbReference>
<dbReference type="InterPro" id="IPR004046">
    <property type="entry name" value="GST_C"/>
</dbReference>
<feature type="compositionally biased region" description="Polar residues" evidence="20">
    <location>
        <begin position="374"/>
        <end position="385"/>
    </location>
</feature>
<sequence length="933" mass="107785">MPFLFVTYLNVKFCTDVLVVAEVIKSENKKDITISWDKTWDKDSHDCLYNKDEEVLGEHNNEITRYLARTINPALYDDTCPHKRTEIDHWISCAMVLQNKEKNNVLNYLNNVLLVQTWLVGNRLTLADIHVFSVLHNQEYIKLHESDYCNVTRWYKHIQSLPVVSNAISMIAKNCSPPSKLKEKSAAKQTKTRKQEGKFSDLPGAEMGKVVVRSPQYYTEAFQGQLIIRFDDTNPAKETVEFEDAILEDLRLLQIKPDRFTHTSDYFEMKKQSDKVRNLRSIIDQEVKVLLNLIRDYKNGIDQDCKSADTEVASIKSKTKPENKEISKAKKISEEIEKQGDKVRNLKSSKADRSVIDQEVNVLLSLKSDYKNTTGQDWKPTNSEAASKKEKQNSPKPGKTSEKEVVKNADVVTSKTGTRLGLEAKKEENFSDWYSQVITKSEMIKYCDVLGCHVFRPWSFSIWKMIRKYINKEIMELGVKQCLFSMFGTRDALEKEKAHITDFAPEVAWVTKWNEDDLEEPLAVRPTSETIMYPEFAKWLKSDDDLPLKLNQWCNVVRWEFKDPKPFLRTREFLWQEGHTAFATQTEAEEEVLTILDMYARVYEELLAVPVIKGYKTEKEKFAGSDYTTTVEAFISTNGRAIQGATSHHLGQNFSKMFNIQIEADGEKTFVYQNSWGLTTRTIGVMIMVHGDDRGLVLPPNVAPIQVVVIPCGIVASMSKSKKEELQNECTCLVEQLKINKFRVRDDFRPNRTPGWKFNHWELKGVPIRIEFGPRDMERNEVTLVRRDNSEREVVKKDELILAVTCMLKKVQDSLLERAKHKLKEHIKQVENWDEFKLELDKKNLLLSPFCGEPECEDNIKQQSARLNMMDGTVTMGAKSLCIPLEPELTKLINAINEFEQPTKPTKPINELKCIHHECKKNAKFYTLFGRSY</sequence>
<reference evidence="25" key="1">
    <citation type="submission" date="2025-08" db="UniProtKB">
        <authorList>
            <consortium name="RefSeq"/>
        </authorList>
    </citation>
    <scope>IDENTIFICATION</scope>
    <source>
        <tissue evidence="25">Whole body</tissue>
    </source>
</reference>
<dbReference type="Pfam" id="PF03129">
    <property type="entry name" value="HGTP_anticodon"/>
    <property type="match status" value="1"/>
</dbReference>
<dbReference type="InterPro" id="IPR045864">
    <property type="entry name" value="aa-tRNA-synth_II/BPL/LPL"/>
</dbReference>
<dbReference type="PANTHER" id="PTHR43382">
    <property type="entry name" value="PROLYL-TRNA SYNTHETASE"/>
    <property type="match status" value="1"/>
</dbReference>
<dbReference type="GO" id="GO:0006433">
    <property type="term" value="P:prolyl-tRNA aminoacylation"/>
    <property type="evidence" value="ECO:0007669"/>
    <property type="project" value="InterPro"/>
</dbReference>
<evidence type="ECO:0000256" key="18">
    <source>
        <dbReference type="ARBA" id="ARBA00076053"/>
    </source>
</evidence>
<evidence type="ECO:0000256" key="2">
    <source>
        <dbReference type="ARBA" id="ARBA00012831"/>
    </source>
</evidence>
<feature type="domain" description="Aminoacyl-transfer RNA synthetases class-II family profile" evidence="22">
    <location>
        <begin position="460"/>
        <end position="699"/>
    </location>
</feature>
<dbReference type="FunFam" id="3.30.930.10:FF:000007">
    <property type="entry name" value="Bifunctional glutamate/proline--tRNA ligase"/>
    <property type="match status" value="1"/>
</dbReference>
<dbReference type="Pfam" id="PF00043">
    <property type="entry name" value="GST_C"/>
    <property type="match status" value="1"/>
</dbReference>
<dbReference type="Gene3D" id="1.10.287.10">
    <property type="entry name" value="S15/NS1, RNA-binding"/>
    <property type="match status" value="1"/>
</dbReference>
<dbReference type="InterPro" id="IPR000738">
    <property type="entry name" value="WHEP-TRS_dom"/>
</dbReference>
<feature type="domain" description="GST C-terminal" evidence="21">
    <location>
        <begin position="38"/>
        <end position="181"/>
    </location>
</feature>
<dbReference type="CDD" id="cd00936">
    <property type="entry name" value="WEPRS_RNA"/>
    <property type="match status" value="1"/>
</dbReference>
<dbReference type="InterPro" id="IPR004154">
    <property type="entry name" value="Anticodon-bd"/>
</dbReference>
<comment type="catalytic activity">
    <reaction evidence="14">
        <text>tRNA(Glu) + L-glutamate + ATP = L-glutamyl-tRNA(Glu) + AMP + diphosphate</text>
        <dbReference type="Rhea" id="RHEA:23540"/>
        <dbReference type="Rhea" id="RHEA-COMP:9663"/>
        <dbReference type="Rhea" id="RHEA-COMP:9680"/>
        <dbReference type="ChEBI" id="CHEBI:29985"/>
        <dbReference type="ChEBI" id="CHEBI:30616"/>
        <dbReference type="ChEBI" id="CHEBI:33019"/>
        <dbReference type="ChEBI" id="CHEBI:78442"/>
        <dbReference type="ChEBI" id="CHEBI:78520"/>
        <dbReference type="ChEBI" id="CHEBI:456215"/>
        <dbReference type="EC" id="6.1.1.17"/>
    </reaction>
    <physiologicalReaction direction="left-to-right" evidence="14">
        <dbReference type="Rhea" id="RHEA:23541"/>
    </physiologicalReaction>
</comment>
<organism evidence="24 25">
    <name type="scientific">Temnothorax curvispinosus</name>
    <dbReference type="NCBI Taxonomy" id="300111"/>
    <lineage>
        <taxon>Eukaryota</taxon>
        <taxon>Metazoa</taxon>
        <taxon>Ecdysozoa</taxon>
        <taxon>Arthropoda</taxon>
        <taxon>Hexapoda</taxon>
        <taxon>Insecta</taxon>
        <taxon>Pterygota</taxon>
        <taxon>Neoptera</taxon>
        <taxon>Endopterygota</taxon>
        <taxon>Hymenoptera</taxon>
        <taxon>Apocrita</taxon>
        <taxon>Aculeata</taxon>
        <taxon>Formicoidea</taxon>
        <taxon>Formicidae</taxon>
        <taxon>Myrmicinae</taxon>
        <taxon>Temnothorax</taxon>
    </lineage>
</organism>
<evidence type="ECO:0000256" key="1">
    <source>
        <dbReference type="ARBA" id="ARBA00009968"/>
    </source>
</evidence>
<dbReference type="InterPro" id="IPR020058">
    <property type="entry name" value="Glu/Gln-tRNA-synth_Ib_cat-dom"/>
</dbReference>
<dbReference type="Proteomes" id="UP000504618">
    <property type="component" value="Unplaced"/>
</dbReference>
<evidence type="ECO:0000256" key="15">
    <source>
        <dbReference type="ARBA" id="ARBA00050792"/>
    </source>
</evidence>
<comment type="similarity">
    <text evidence="19">Belongs to the class-I aminoacyl-tRNA synthetase family.</text>
</comment>
<keyword evidence="8 19" id="KW-0067">ATP-binding</keyword>
<dbReference type="GO" id="GO:0003723">
    <property type="term" value="F:RNA binding"/>
    <property type="evidence" value="ECO:0007669"/>
    <property type="project" value="UniProtKB-KW"/>
</dbReference>
<evidence type="ECO:0000256" key="5">
    <source>
        <dbReference type="ARBA" id="ARBA00022723"/>
    </source>
</evidence>
<dbReference type="Pfam" id="PF09180">
    <property type="entry name" value="ProRS-C_1"/>
    <property type="match status" value="1"/>
</dbReference>
<dbReference type="GO" id="GO:0005737">
    <property type="term" value="C:cytoplasm"/>
    <property type="evidence" value="ECO:0007669"/>
    <property type="project" value="InterPro"/>
</dbReference>
<dbReference type="Gene3D" id="1.20.1050.130">
    <property type="match status" value="1"/>
</dbReference>
<evidence type="ECO:0000256" key="10">
    <source>
        <dbReference type="ARBA" id="ARBA00022917"/>
    </source>
</evidence>
<dbReference type="NCBIfam" id="TIGR00408">
    <property type="entry name" value="proS_fam_I"/>
    <property type="match status" value="1"/>
</dbReference>
<comment type="similarity">
    <text evidence="1">In the C-terminal section; belongs to the class-II aminoacyl-tRNA synthetase family.</text>
</comment>
<dbReference type="PANTHER" id="PTHR43382:SF2">
    <property type="entry name" value="BIFUNCTIONAL GLUTAMATE_PROLINE--TRNA LIGASE"/>
    <property type="match status" value="1"/>
</dbReference>
<dbReference type="InterPro" id="IPR014729">
    <property type="entry name" value="Rossmann-like_a/b/a_fold"/>
</dbReference>
<keyword evidence="9" id="KW-0694">RNA-binding</keyword>
<keyword evidence="12" id="KW-0511">Multifunctional enzyme</keyword>
<evidence type="ECO:0000256" key="14">
    <source>
        <dbReference type="ARBA" id="ARBA00047366"/>
    </source>
</evidence>
<dbReference type="EC" id="6.1.1.15" evidence="2"/>
<evidence type="ECO:0000256" key="11">
    <source>
        <dbReference type="ARBA" id="ARBA00023146"/>
    </source>
</evidence>
<dbReference type="HAMAP" id="MF_01571">
    <property type="entry name" value="Pro_tRNA_synth_type3"/>
    <property type="match status" value="1"/>
</dbReference>
<keyword evidence="5" id="KW-0479">Metal-binding</keyword>
<dbReference type="FunFam" id="3.40.50.800:FF:000005">
    <property type="entry name" value="bifunctional glutamate/proline--tRNA ligase"/>
    <property type="match status" value="1"/>
</dbReference>
<dbReference type="GeneID" id="112463403"/>
<keyword evidence="3" id="KW-0597">Phosphoprotein</keyword>
<dbReference type="SMART" id="SM00991">
    <property type="entry name" value="WHEP-TRS"/>
    <property type="match status" value="1"/>
</dbReference>
<dbReference type="Gene3D" id="3.30.930.10">
    <property type="entry name" value="Bira Bifunctional Protein, Domain 2"/>
    <property type="match status" value="1"/>
</dbReference>
<comment type="similarity">
    <text evidence="16">In the N-terminal section; belongs to the class-I aminoacyl-tRNA synthetase family. Glutamate--tRNA ligase type 2 subfamily.</text>
</comment>
<dbReference type="PRINTS" id="PR01046">
    <property type="entry name" value="TRNASYNTHPRO"/>
</dbReference>
<keyword evidence="7" id="KW-0862">Zinc</keyword>
<keyword evidence="4 19" id="KW-0436">Ligase</keyword>
<dbReference type="Pfam" id="PF00749">
    <property type="entry name" value="tRNA-synt_1c"/>
    <property type="match status" value="1"/>
</dbReference>
<dbReference type="InterPro" id="IPR033721">
    <property type="entry name" value="ProRS_core_arch_euk"/>
</dbReference>
<evidence type="ECO:0000256" key="13">
    <source>
        <dbReference type="ARBA" id="ARBA00029731"/>
    </source>
</evidence>
<proteinExistence type="inferred from homology"/>
<dbReference type="InterPro" id="IPR036282">
    <property type="entry name" value="Glutathione-S-Trfase_C_sf"/>
</dbReference>
<dbReference type="InterPro" id="IPR036621">
    <property type="entry name" value="Anticodon-bd_dom_sf"/>
</dbReference>
<dbReference type="InterPro" id="IPR002316">
    <property type="entry name" value="Pro-tRNA-ligase_IIa"/>
</dbReference>
<dbReference type="OrthoDB" id="1350766at2759"/>
<evidence type="ECO:0000256" key="6">
    <source>
        <dbReference type="ARBA" id="ARBA00022741"/>
    </source>
</evidence>
<dbReference type="Gene3D" id="3.40.50.620">
    <property type="entry name" value="HUPs"/>
    <property type="match status" value="1"/>
</dbReference>
<dbReference type="Gene3D" id="3.30.110.30">
    <property type="entry name" value="C-terminal domain of ProRS"/>
    <property type="match status" value="1"/>
</dbReference>
<dbReference type="CDD" id="cd00862">
    <property type="entry name" value="ProRS_anticodon_zinc"/>
    <property type="match status" value="1"/>
</dbReference>
<evidence type="ECO:0000256" key="7">
    <source>
        <dbReference type="ARBA" id="ARBA00022833"/>
    </source>
</evidence>
<feature type="region of interest" description="Disordered" evidence="20">
    <location>
        <begin position="179"/>
        <end position="199"/>
    </location>
</feature>
<keyword evidence="6 19" id="KW-0547">Nucleotide-binding</keyword>
<keyword evidence="10 19" id="KW-0648">Protein biosynthesis</keyword>
<dbReference type="GO" id="GO:0046872">
    <property type="term" value="F:metal ion binding"/>
    <property type="evidence" value="ECO:0007669"/>
    <property type="project" value="UniProtKB-KW"/>
</dbReference>
<evidence type="ECO:0000256" key="9">
    <source>
        <dbReference type="ARBA" id="ARBA00022884"/>
    </source>
</evidence>
<evidence type="ECO:0000256" key="16">
    <source>
        <dbReference type="ARBA" id="ARBA00061295"/>
    </source>
</evidence>
<evidence type="ECO:0000256" key="19">
    <source>
        <dbReference type="RuleBase" id="RU363037"/>
    </source>
</evidence>
<evidence type="ECO:0000256" key="20">
    <source>
        <dbReference type="SAM" id="MobiDB-lite"/>
    </source>
</evidence>
<dbReference type="GO" id="GO:0017101">
    <property type="term" value="C:aminoacyl-tRNA synthetase multienzyme complex"/>
    <property type="evidence" value="ECO:0007669"/>
    <property type="project" value="UniProtKB-ARBA"/>
</dbReference>
<evidence type="ECO:0000259" key="23">
    <source>
        <dbReference type="PROSITE" id="PS51185"/>
    </source>
</evidence>
<dbReference type="InterPro" id="IPR009068">
    <property type="entry name" value="uS15_NS1_RNA-bd_sf"/>
</dbReference>
<keyword evidence="11 19" id="KW-0030">Aminoacyl-tRNA synthetase</keyword>
<dbReference type="SUPFAM" id="SSF52374">
    <property type="entry name" value="Nucleotidylyl transferase"/>
    <property type="match status" value="1"/>
</dbReference>
<evidence type="ECO:0000259" key="21">
    <source>
        <dbReference type="PROSITE" id="PS50405"/>
    </source>
</evidence>
<dbReference type="PROSITE" id="PS00762">
    <property type="entry name" value="WHEP_TRS_1"/>
    <property type="match status" value="1"/>
</dbReference>